<dbReference type="GO" id="GO:0008270">
    <property type="term" value="F:zinc ion binding"/>
    <property type="evidence" value="ECO:0007669"/>
    <property type="project" value="UniProtKB-UniRule"/>
</dbReference>
<name>A0A2K9AAS0_9GAMM</name>
<reference evidence="2 3" key="1">
    <citation type="submission" date="2017-12" db="EMBL/GenBank/DDBJ databases">
        <title>Kangiella profundi FT102 completed genome.</title>
        <authorList>
            <person name="Xu J."/>
            <person name="Wang J."/>
            <person name="Lu Y."/>
        </authorList>
    </citation>
    <scope>NUCLEOTIDE SEQUENCE [LARGE SCALE GENOMIC DNA]</scope>
    <source>
        <strain evidence="2 3">FT102</strain>
    </source>
</reference>
<keyword evidence="1" id="KW-0862">Zinc</keyword>
<evidence type="ECO:0000256" key="1">
    <source>
        <dbReference type="HAMAP-Rule" id="MF_01871"/>
    </source>
</evidence>
<comment type="function">
    <text evidence="1">Part of an energy-coupled inorganic carbon pump.</text>
</comment>
<comment type="subcellular location">
    <subcellularLocation>
        <location evidence="1">Cell membrane</location>
        <topology evidence="1">Peripheral membrane protein</topology>
    </subcellularLocation>
</comment>
<feature type="binding site" evidence="1">
    <location>
        <position position="339"/>
    </location>
    <ligand>
        <name>Zn(2+)</name>
        <dbReference type="ChEBI" id="CHEBI:29105"/>
    </ligand>
</feature>
<feature type="binding site" evidence="1">
    <location>
        <position position="510"/>
    </location>
    <ligand>
        <name>Zn(2+)</name>
        <dbReference type="ChEBI" id="CHEBI:29105"/>
    </ligand>
</feature>
<evidence type="ECO:0000313" key="2">
    <source>
        <dbReference type="EMBL" id="AUD79810.1"/>
    </source>
</evidence>
<dbReference type="HAMAP" id="MF_01871">
    <property type="entry name" value="DabA"/>
    <property type="match status" value="1"/>
</dbReference>
<accession>A0A2K9AAS0</accession>
<keyword evidence="1" id="KW-1003">Cell membrane</keyword>
<comment type="similarity">
    <text evidence="1">Belongs to the inorganic carbon transporter (TC 9.A.2) DabA family.</text>
</comment>
<keyword evidence="1" id="KW-0472">Membrane</keyword>
<dbReference type="Pfam" id="PF10070">
    <property type="entry name" value="DabA"/>
    <property type="match status" value="1"/>
</dbReference>
<dbReference type="RefSeq" id="WP_106647602.1">
    <property type="nucleotide sequence ID" value="NZ_BMGO01000001.1"/>
</dbReference>
<dbReference type="PANTHER" id="PTHR38344">
    <property type="entry name" value="UPF0753 PROTEIN AQ_863"/>
    <property type="match status" value="1"/>
</dbReference>
<organism evidence="2 3">
    <name type="scientific">Kangiella profundi</name>
    <dbReference type="NCBI Taxonomy" id="1561924"/>
    <lineage>
        <taxon>Bacteria</taxon>
        <taxon>Pseudomonadati</taxon>
        <taxon>Pseudomonadota</taxon>
        <taxon>Gammaproteobacteria</taxon>
        <taxon>Kangiellales</taxon>
        <taxon>Kangiellaceae</taxon>
        <taxon>Kangiella</taxon>
    </lineage>
</organism>
<feature type="binding site" evidence="1">
    <location>
        <position position="525"/>
    </location>
    <ligand>
        <name>Zn(2+)</name>
        <dbReference type="ChEBI" id="CHEBI:29105"/>
    </ligand>
</feature>
<dbReference type="OrthoDB" id="9805101at2"/>
<protein>
    <recommendedName>
        <fullName evidence="1">Probable inorganic carbon transporter subunit DabA</fullName>
    </recommendedName>
</protein>
<keyword evidence="1" id="KW-0813">Transport</keyword>
<dbReference type="AlphaFoldDB" id="A0A2K9AAS0"/>
<keyword evidence="1" id="KW-0479">Metal-binding</keyword>
<keyword evidence="3" id="KW-1185">Reference proteome</keyword>
<dbReference type="Proteomes" id="UP000232693">
    <property type="component" value="Chromosome"/>
</dbReference>
<gene>
    <name evidence="1" type="primary">dabA</name>
    <name evidence="2" type="ORF">CW740_11350</name>
</gene>
<comment type="subunit">
    <text evidence="1">Forms a complex with DabB.</text>
</comment>
<dbReference type="InterPro" id="IPR018752">
    <property type="entry name" value="DabA"/>
</dbReference>
<evidence type="ECO:0000313" key="3">
    <source>
        <dbReference type="Proteomes" id="UP000232693"/>
    </source>
</evidence>
<dbReference type="GO" id="GO:0005886">
    <property type="term" value="C:plasma membrane"/>
    <property type="evidence" value="ECO:0007669"/>
    <property type="project" value="UniProtKB-SubCell"/>
</dbReference>
<feature type="binding site" evidence="1">
    <location>
        <position position="341"/>
    </location>
    <ligand>
        <name>Zn(2+)</name>
        <dbReference type="ChEBI" id="CHEBI:29105"/>
    </ligand>
</feature>
<proteinExistence type="inferred from homology"/>
<sequence>MNNLQQQSETFERELDEAIQIATSSIAPSWPLDKMIAVNPYWPHLEQTFSETSHHLATLAGSPMAMPLFYYQQLWAEGKISRSHLQQAAQELDTDLTIEQLIDSLNGDDQLLTPVPLLCDTLDSQRDLQHKPAWCDAITHQVAQFCAAYFDKDQSDWNPSDPAPLYASWCHTLSDDHSISLLMQASRIPRAARQLEENPRKQIEIALLKLDIPKQNWADYLQAVMYRISGWAAWCAYLKWQAQLQGNDDDNLLQLLAIRLTWEMLIDDGEREEGSIWHLWQTQWQGHFENYNAQHTTTKLVWQRAQEISYQQELAKTLQQYSASNNQQSQAVKIQAAFCIDVRSEVFRRHLENQSDDIETIGFAGFFGLPVSYHPLGTNAVRPQLPGLLAPQMVVTDTSGSASVDEVISRQRQTTLRSLSSWKSFLSLPGSAFNMVESLGISYVNTLLNRSRARNTHQAKPALGLNQRQAQQLRPRLQAELSQRIELAEGVLRGMGLTQNIAPVVLLVGHGSQTANNPQKAGLDCGACCGQTGEVNARALADILNDPEVRKGLHDKGLKLPEDTRFVAALHNTTTDQVSLFDADNLSAKAQEVLPTLKDALSEAGKACRAERAPALGLGKLTQKPEALQKAVIKRANDWAQTRPEWGLANNACFIVGRRSLTRNLDFKGRSFLHEYDASQDTDAGLLTQIMTAPMVVINWINMQYFASTVDNHRYGSGNKTLHNVVGGRIGVFEGNGGDLRIGLAMQSVHDGQQWRHEPLRTTVVIDAPQEHIEKVINEQPLVASLINNQWMHLARFEKGQLYFYNQGSWQAQSFSDDDPQAK</sequence>
<comment type="cofactor">
    <cofactor evidence="1">
        <name>Zn(2+)</name>
        <dbReference type="ChEBI" id="CHEBI:29105"/>
    </cofactor>
</comment>
<dbReference type="EMBL" id="CP025120">
    <property type="protein sequence ID" value="AUD79810.1"/>
    <property type="molecule type" value="Genomic_DNA"/>
</dbReference>
<dbReference type="PANTHER" id="PTHR38344:SF1">
    <property type="entry name" value="INORGANIC CARBON TRANSPORTER SUBUNIT DABA-RELATED"/>
    <property type="match status" value="1"/>
</dbReference>
<dbReference type="KEGG" id="kpd:CW740_11350"/>